<keyword evidence="3" id="KW-0460">Magnesium</keyword>
<feature type="domain" description="Cation-transporting P-type ATPase C-terminal" evidence="5">
    <location>
        <begin position="1"/>
        <end position="107"/>
    </location>
</feature>
<evidence type="ECO:0000313" key="7">
    <source>
        <dbReference type="WBParaSite" id="PSAMB.scaffold625size45319.g7590.t1"/>
    </source>
</evidence>
<evidence type="ECO:0000259" key="5">
    <source>
        <dbReference type="Pfam" id="PF00689"/>
    </source>
</evidence>
<dbReference type="SUPFAM" id="SSF81665">
    <property type="entry name" value="Calcium ATPase, transmembrane domain M"/>
    <property type="match status" value="1"/>
</dbReference>
<dbReference type="GO" id="GO:0005886">
    <property type="term" value="C:plasma membrane"/>
    <property type="evidence" value="ECO:0007669"/>
    <property type="project" value="TreeGrafter"/>
</dbReference>
<evidence type="ECO:0000256" key="4">
    <source>
        <dbReference type="SAM" id="Phobius"/>
    </source>
</evidence>
<dbReference type="AlphaFoldDB" id="A0A914X3B3"/>
<dbReference type="InterPro" id="IPR006068">
    <property type="entry name" value="ATPase_P-typ_cation-transptr_C"/>
</dbReference>
<sequence length="129" mass="14711">MQVIFINLIYGCLGAVALTVSTNRGEAYLLTTDNLPILTRRLWVNIKAQAVYQAIILSILIFYGERLFDVTDARYYSAELNSVHLTFVFNAFVLMSIFNQINARKVFGERNVFQVCFTSHLHSTSYSSQ</sequence>
<dbReference type="Proteomes" id="UP000887566">
    <property type="component" value="Unplaced"/>
</dbReference>
<dbReference type="InterPro" id="IPR023298">
    <property type="entry name" value="ATPase_P-typ_TM_dom_sf"/>
</dbReference>
<keyword evidence="4" id="KW-0812">Transmembrane</keyword>
<keyword evidence="4" id="KW-1133">Transmembrane helix</keyword>
<evidence type="ECO:0000256" key="3">
    <source>
        <dbReference type="ARBA" id="ARBA00022842"/>
    </source>
</evidence>
<feature type="transmembrane region" description="Helical" evidence="4">
    <location>
        <begin position="42"/>
        <end position="63"/>
    </location>
</feature>
<reference evidence="7" key="1">
    <citation type="submission" date="2022-11" db="UniProtKB">
        <authorList>
            <consortium name="WormBaseParasite"/>
        </authorList>
    </citation>
    <scope>IDENTIFICATION</scope>
</reference>
<dbReference type="PANTHER" id="PTHR24093:SF369">
    <property type="entry name" value="CALCIUM-TRANSPORTING ATPASE"/>
    <property type="match status" value="1"/>
</dbReference>
<evidence type="ECO:0000256" key="1">
    <source>
        <dbReference type="ARBA" id="ARBA00004127"/>
    </source>
</evidence>
<dbReference type="GO" id="GO:0051480">
    <property type="term" value="P:regulation of cytosolic calcium ion concentration"/>
    <property type="evidence" value="ECO:0007669"/>
    <property type="project" value="TreeGrafter"/>
</dbReference>
<proteinExistence type="predicted"/>
<accession>A0A914X3B3</accession>
<comment type="subcellular location">
    <subcellularLocation>
        <location evidence="1">Endomembrane system</location>
        <topology evidence="1">Multi-pass membrane protein</topology>
    </subcellularLocation>
</comment>
<dbReference type="PANTHER" id="PTHR24093">
    <property type="entry name" value="CATION TRANSPORTING ATPASE"/>
    <property type="match status" value="1"/>
</dbReference>
<dbReference type="GO" id="GO:0005388">
    <property type="term" value="F:P-type calcium transporter activity"/>
    <property type="evidence" value="ECO:0007669"/>
    <property type="project" value="TreeGrafter"/>
</dbReference>
<dbReference type="WBParaSite" id="PSAMB.scaffold625size45319.g7590.t1">
    <property type="protein sequence ID" value="PSAMB.scaffold625size45319.g7590.t1"/>
    <property type="gene ID" value="PSAMB.scaffold625size45319.g7590"/>
</dbReference>
<dbReference type="GO" id="GO:0012505">
    <property type="term" value="C:endomembrane system"/>
    <property type="evidence" value="ECO:0007669"/>
    <property type="project" value="UniProtKB-SubCell"/>
</dbReference>
<organism evidence="6 7">
    <name type="scientific">Plectus sambesii</name>
    <dbReference type="NCBI Taxonomy" id="2011161"/>
    <lineage>
        <taxon>Eukaryota</taxon>
        <taxon>Metazoa</taxon>
        <taxon>Ecdysozoa</taxon>
        <taxon>Nematoda</taxon>
        <taxon>Chromadorea</taxon>
        <taxon>Plectida</taxon>
        <taxon>Plectina</taxon>
        <taxon>Plectoidea</taxon>
        <taxon>Plectidae</taxon>
        <taxon>Plectus</taxon>
    </lineage>
</organism>
<dbReference type="GO" id="GO:0046872">
    <property type="term" value="F:metal ion binding"/>
    <property type="evidence" value="ECO:0007669"/>
    <property type="project" value="UniProtKB-KW"/>
</dbReference>
<evidence type="ECO:0000313" key="6">
    <source>
        <dbReference type="Proteomes" id="UP000887566"/>
    </source>
</evidence>
<keyword evidence="4" id="KW-0472">Membrane</keyword>
<keyword evidence="6" id="KW-1185">Reference proteome</keyword>
<feature type="transmembrane region" description="Helical" evidence="4">
    <location>
        <begin position="83"/>
        <end position="101"/>
    </location>
</feature>
<name>A0A914X3B3_9BILA</name>
<evidence type="ECO:0000256" key="2">
    <source>
        <dbReference type="ARBA" id="ARBA00022723"/>
    </source>
</evidence>
<protein>
    <submittedName>
        <fullName evidence="7">Cation-transporting P-type ATPase C-terminal domain-containing protein</fullName>
    </submittedName>
</protein>
<dbReference type="Gene3D" id="1.20.1110.10">
    <property type="entry name" value="Calcium-transporting ATPase, transmembrane domain"/>
    <property type="match status" value="1"/>
</dbReference>
<keyword evidence="2" id="KW-0479">Metal-binding</keyword>
<dbReference type="Pfam" id="PF00689">
    <property type="entry name" value="Cation_ATPase_C"/>
    <property type="match status" value="1"/>
</dbReference>